<gene>
    <name evidence="3" type="ORF">DVH24_027362</name>
</gene>
<sequence>MVPEGHIPIYVGDEIEQFVVSAELLNHPVFVELLNKSYDPFDYNHHEINKSSFPFFNYGNSSTYQNQPDDPQTLNGFESYHHNPFMSFIDCLHGSLDYNTLLKAFDMSCSSFEVISPPLDHDNNSNKQPAAAGVRDHSVGTTSTTKNPFTPNYSSIFSSSNEAAGAAGDDQVLDEDSYHKRKKDKQPKLGYDGDHEDKSKKGCSSLLL</sequence>
<feature type="region of interest" description="Disordered" evidence="2">
    <location>
        <begin position="120"/>
        <end position="208"/>
    </location>
</feature>
<evidence type="ECO:0000313" key="4">
    <source>
        <dbReference type="Proteomes" id="UP000290289"/>
    </source>
</evidence>
<name>A0A498IT17_MALDO</name>
<protein>
    <submittedName>
        <fullName evidence="3">Uncharacterized protein</fullName>
    </submittedName>
</protein>
<feature type="compositionally biased region" description="Polar residues" evidence="2">
    <location>
        <begin position="139"/>
        <end position="162"/>
    </location>
</feature>
<evidence type="ECO:0000256" key="2">
    <source>
        <dbReference type="SAM" id="MobiDB-lite"/>
    </source>
</evidence>
<evidence type="ECO:0000256" key="1">
    <source>
        <dbReference type="ARBA" id="ARBA00006974"/>
    </source>
</evidence>
<dbReference type="Proteomes" id="UP000290289">
    <property type="component" value="Chromosome 11"/>
</dbReference>
<dbReference type="Pfam" id="PF02519">
    <property type="entry name" value="Auxin_inducible"/>
    <property type="match status" value="1"/>
</dbReference>
<comment type="caution">
    <text evidence="3">The sequence shown here is derived from an EMBL/GenBank/DDBJ whole genome shotgun (WGS) entry which is preliminary data.</text>
</comment>
<proteinExistence type="inferred from homology"/>
<feature type="compositionally biased region" description="Basic and acidic residues" evidence="2">
    <location>
        <begin position="191"/>
        <end position="200"/>
    </location>
</feature>
<dbReference type="InterPro" id="IPR003676">
    <property type="entry name" value="SAUR_fam"/>
</dbReference>
<keyword evidence="4" id="KW-1185">Reference proteome</keyword>
<organism evidence="3 4">
    <name type="scientific">Malus domestica</name>
    <name type="common">Apple</name>
    <name type="synonym">Pyrus malus</name>
    <dbReference type="NCBI Taxonomy" id="3750"/>
    <lineage>
        <taxon>Eukaryota</taxon>
        <taxon>Viridiplantae</taxon>
        <taxon>Streptophyta</taxon>
        <taxon>Embryophyta</taxon>
        <taxon>Tracheophyta</taxon>
        <taxon>Spermatophyta</taxon>
        <taxon>Magnoliopsida</taxon>
        <taxon>eudicotyledons</taxon>
        <taxon>Gunneridae</taxon>
        <taxon>Pentapetalae</taxon>
        <taxon>rosids</taxon>
        <taxon>fabids</taxon>
        <taxon>Rosales</taxon>
        <taxon>Rosaceae</taxon>
        <taxon>Amygdaloideae</taxon>
        <taxon>Maleae</taxon>
        <taxon>Malus</taxon>
    </lineage>
</organism>
<reference evidence="3 4" key="1">
    <citation type="submission" date="2018-10" db="EMBL/GenBank/DDBJ databases">
        <title>A high-quality apple genome assembly.</title>
        <authorList>
            <person name="Hu J."/>
        </authorList>
    </citation>
    <scope>NUCLEOTIDE SEQUENCE [LARGE SCALE GENOMIC DNA]</scope>
    <source>
        <strain evidence="4">cv. HFTH1</strain>
        <tissue evidence="3">Young leaf</tissue>
    </source>
</reference>
<dbReference type="GO" id="GO:0009733">
    <property type="term" value="P:response to auxin"/>
    <property type="evidence" value="ECO:0007669"/>
    <property type="project" value="InterPro"/>
</dbReference>
<evidence type="ECO:0000313" key="3">
    <source>
        <dbReference type="EMBL" id="RXH84463.1"/>
    </source>
</evidence>
<dbReference type="EMBL" id="RDQH01000337">
    <property type="protein sequence ID" value="RXH84463.1"/>
    <property type="molecule type" value="Genomic_DNA"/>
</dbReference>
<comment type="similarity">
    <text evidence="1">Belongs to the ARG7 family.</text>
</comment>
<accession>A0A498IT17</accession>
<dbReference type="AlphaFoldDB" id="A0A498IT17"/>